<accession>D5WPF4</accession>
<feature type="region of interest" description="Disordered" evidence="1">
    <location>
        <begin position="1"/>
        <end position="196"/>
    </location>
</feature>
<name>D5WPF4_KYRT2</name>
<dbReference type="CDD" id="cd17470">
    <property type="entry name" value="T3SS_Flik_C"/>
    <property type="match status" value="1"/>
</dbReference>
<gene>
    <name evidence="3" type="ordered locus">Btus_1500</name>
</gene>
<dbReference type="HOGENOM" id="CLU_551845_0_0_9"/>
<evidence type="ECO:0000256" key="1">
    <source>
        <dbReference type="SAM" id="MobiDB-lite"/>
    </source>
</evidence>
<feature type="region of interest" description="Disordered" evidence="1">
    <location>
        <begin position="431"/>
        <end position="494"/>
    </location>
</feature>
<feature type="compositionally biased region" description="Gly residues" evidence="1">
    <location>
        <begin position="457"/>
        <end position="470"/>
    </location>
</feature>
<dbReference type="InterPro" id="IPR021136">
    <property type="entry name" value="Flagellar_hook_control-like_C"/>
</dbReference>
<evidence type="ECO:0000313" key="3">
    <source>
        <dbReference type="EMBL" id="ADG06213.1"/>
    </source>
</evidence>
<feature type="domain" description="Flagellar hook-length control protein-like C-terminal" evidence="2">
    <location>
        <begin position="352"/>
        <end position="419"/>
    </location>
</feature>
<reference evidence="3 4" key="1">
    <citation type="journal article" date="2011" name="Stand. Genomic Sci.">
        <title>Complete genome sequence of the thermophilic, hydrogen-oxidizing Bacillus tusciae type strain (T2) and reclassification in the new genus, Kyrpidia gen. nov. as Kyrpidia tusciae comb. nov. and emendation of the family Alicyclobacillaceae da Costa and Rainey, 2010.</title>
        <authorList>
            <person name="Klenk H.P."/>
            <person name="Lapidus A."/>
            <person name="Chertkov O."/>
            <person name="Copeland A."/>
            <person name="Del Rio T.G."/>
            <person name="Nolan M."/>
            <person name="Lucas S."/>
            <person name="Chen F."/>
            <person name="Tice H."/>
            <person name="Cheng J.F."/>
            <person name="Han C."/>
            <person name="Bruce D."/>
            <person name="Goodwin L."/>
            <person name="Pitluck S."/>
            <person name="Pati A."/>
            <person name="Ivanova N."/>
            <person name="Mavromatis K."/>
            <person name="Daum C."/>
            <person name="Chen A."/>
            <person name="Palaniappan K."/>
            <person name="Chang Y.J."/>
            <person name="Land M."/>
            <person name="Hauser L."/>
            <person name="Jeffries C.D."/>
            <person name="Detter J.C."/>
            <person name="Rohde M."/>
            <person name="Abt B."/>
            <person name="Pukall R."/>
            <person name="Goker M."/>
            <person name="Bristow J."/>
            <person name="Markowitz V."/>
            <person name="Hugenholtz P."/>
            <person name="Eisen J.A."/>
        </authorList>
    </citation>
    <scope>NUCLEOTIDE SEQUENCE [LARGE SCALE GENOMIC DNA]</scope>
    <source>
        <strain evidence="3 4">DSM 2912</strain>
    </source>
</reference>
<protein>
    <recommendedName>
        <fullName evidence="2">Flagellar hook-length control protein-like C-terminal domain-containing protein</fullName>
    </recommendedName>
</protein>
<feature type="compositionally biased region" description="Low complexity" evidence="1">
    <location>
        <begin position="431"/>
        <end position="448"/>
    </location>
</feature>
<evidence type="ECO:0000313" key="4">
    <source>
        <dbReference type="Proteomes" id="UP000002368"/>
    </source>
</evidence>
<dbReference type="AlphaFoldDB" id="D5WPF4"/>
<dbReference type="InterPro" id="IPR038610">
    <property type="entry name" value="FliK-like_C_sf"/>
</dbReference>
<dbReference type="RefSeq" id="WP_013075502.1">
    <property type="nucleotide sequence ID" value="NC_014098.1"/>
</dbReference>
<dbReference type="STRING" id="562970.Btus_1500"/>
<feature type="compositionally biased region" description="Basic and acidic residues" evidence="1">
    <location>
        <begin position="49"/>
        <end position="65"/>
    </location>
</feature>
<evidence type="ECO:0000259" key="2">
    <source>
        <dbReference type="Pfam" id="PF02120"/>
    </source>
</evidence>
<dbReference type="Pfam" id="PF02120">
    <property type="entry name" value="Flg_hook"/>
    <property type="match status" value="1"/>
</dbReference>
<sequence>MSEATIGGAAIRSAREEGQPTSGKSAEVSPGAPHVPAEAQVKGARRFTRVLESHLPGKEHLERGGKTTGKKKRLPGEAAQESGNSPLYPGGASALFPGSHATASGVPAGEGKKGGHLLGSVSMRGTGSQSAPSLFQPPALSEEGKAENLPSDADAPDGSGAPGKGIARKHAFQDRLSPGPLQGTGGQNPGVGALPQGGKVLTASPTTVDQSRKAGVTHKAVGLGGPAQPQGTEDIGNAVIGVEARGRGIPQEAPTVQALAVREGRTDLLTDSSFRAKAAKTALDAPSHRAVSVDSGAGRLAGDDSLLAGLSGGAFPGQGMQEPPTVLTNVPSEGLADAVGANLANRAWRPGESATLRVTVVPADLGPVQVIAHMDVEGRLHVQIHAASPETQAMIQQQSMQLIHHLQQNHIPVQRLDVGGTPIMSGGTGSGAAFTGGASTGQGQSHSGFQPPVADRGTGGIGVGNEGVEGPGDYPSTAGTALRLSGTSGFEAMV</sequence>
<keyword evidence="4" id="KW-1185">Reference proteome</keyword>
<dbReference type="Gene3D" id="3.30.750.140">
    <property type="match status" value="1"/>
</dbReference>
<dbReference type="KEGG" id="bts:Btus_1500"/>
<proteinExistence type="predicted"/>
<organism evidence="3 4">
    <name type="scientific">Kyrpidia tusciae (strain DSM 2912 / NBRC 15312 / T2)</name>
    <name type="common">Bacillus tusciae</name>
    <dbReference type="NCBI Taxonomy" id="562970"/>
    <lineage>
        <taxon>Bacteria</taxon>
        <taxon>Bacillati</taxon>
        <taxon>Bacillota</taxon>
        <taxon>Bacilli</taxon>
        <taxon>Bacillales</taxon>
        <taxon>Alicyclobacillaceae</taxon>
        <taxon>Kyrpidia</taxon>
    </lineage>
</organism>
<feature type="compositionally biased region" description="Polar residues" evidence="1">
    <location>
        <begin position="123"/>
        <end position="133"/>
    </location>
</feature>
<dbReference type="EMBL" id="CP002017">
    <property type="protein sequence ID" value="ADG06213.1"/>
    <property type="molecule type" value="Genomic_DNA"/>
</dbReference>
<dbReference type="Proteomes" id="UP000002368">
    <property type="component" value="Chromosome"/>
</dbReference>
<dbReference type="OrthoDB" id="1792985at2"/>